<dbReference type="EMBL" id="JADGIZ020000015">
    <property type="protein sequence ID" value="KAL2916694.1"/>
    <property type="molecule type" value="Genomic_DNA"/>
</dbReference>
<keyword evidence="3" id="KW-1185">Reference proteome</keyword>
<dbReference type="SMART" id="SM00327">
    <property type="entry name" value="VWA"/>
    <property type="match status" value="1"/>
</dbReference>
<dbReference type="Gene3D" id="2.170.16.10">
    <property type="entry name" value="Hedgehog/Intein (Hint) domain"/>
    <property type="match status" value="1"/>
</dbReference>
<dbReference type="InterPro" id="IPR051266">
    <property type="entry name" value="CLCR"/>
</dbReference>
<evidence type="ECO:0000313" key="2">
    <source>
        <dbReference type="EMBL" id="KAL2916694.1"/>
    </source>
</evidence>
<gene>
    <name evidence="2" type="ORF">HK105_203809</name>
</gene>
<dbReference type="InterPro" id="IPR036465">
    <property type="entry name" value="vWFA_dom_sf"/>
</dbReference>
<dbReference type="Pfam" id="PF14624">
    <property type="entry name" value="Vwaint"/>
    <property type="match status" value="1"/>
</dbReference>
<dbReference type="Gene3D" id="3.40.50.410">
    <property type="entry name" value="von Willebrand factor, type A domain"/>
    <property type="match status" value="1"/>
</dbReference>
<evidence type="ECO:0000259" key="1">
    <source>
        <dbReference type="SMART" id="SM00327"/>
    </source>
</evidence>
<sequence length="685" mass="71947">MTVTQPPAYSRDDAVAVDIAATAIPAATLGMPATDGGATAGVHLRLTPVSLGQRTTANLVCVIDVSGSMGEAATIKNEQMQVEDSGLSVLDIVKHAVKTLIAVLEPGDSLAIVTFTDDADVVDTLQPLYSTNLWAGLSTGLDLLSTSKLDPATMSGLFLLTDGVRNLGPAKGDVAALEDYRTQKEGLPCVINTFGFGNSLASADLVAMARIGNGSFGFIPDASFIGTIFVNAAANLLSTAAKDCVMTLAACGGSEVVLGADGKLPGGFAARGIPQPHGTLLHMHVPNLRAGQPLDLVVPMRGIDAVARGEPFLKIKLRFRPWNSSDAVETELDATAIVSDAASAETRAARKNMQRLLFVDTMLKCMDDLRMHEPQDRVVASVEALIAQIDPELNKELLVDLRGEARLAVSGPNFGKWGRHYLPCLVGAHALQLCANFKDPGLQEYGGELFRKLRDEFDAAFVALPPPKPTRTQRARGAVAATYTSSTAFHSRSRPCFAGECGVRMADGSVRAVRDLAAGDRVATSLDGSTPAAAVVCVVLSPSDAGRTHLVALDGGLRVTPFHPVRAASDGAGASEWVFPRDLGDVREAACDAVFNFVLDHTHTMVIGGRECVTLGHGRTDNAVVAHDYFGTRRVVDDLAGMRGWARGLVVVGGTMRDPSTGLVCGLVEMKPVAAAEATIPASRL</sequence>
<dbReference type="InterPro" id="IPR032838">
    <property type="entry name" value="Vwaint_dom"/>
</dbReference>
<dbReference type="InterPro" id="IPR036844">
    <property type="entry name" value="Hint_dom_sf"/>
</dbReference>
<dbReference type="Pfam" id="PF14623">
    <property type="entry name" value="Vint"/>
    <property type="match status" value="1"/>
</dbReference>
<dbReference type="SUPFAM" id="SSF53300">
    <property type="entry name" value="vWA-like"/>
    <property type="match status" value="1"/>
</dbReference>
<organism evidence="2 3">
    <name type="scientific">Polyrhizophydium stewartii</name>
    <dbReference type="NCBI Taxonomy" id="2732419"/>
    <lineage>
        <taxon>Eukaryota</taxon>
        <taxon>Fungi</taxon>
        <taxon>Fungi incertae sedis</taxon>
        <taxon>Chytridiomycota</taxon>
        <taxon>Chytridiomycota incertae sedis</taxon>
        <taxon>Chytridiomycetes</taxon>
        <taxon>Rhizophydiales</taxon>
        <taxon>Rhizophydiales incertae sedis</taxon>
        <taxon>Polyrhizophydium</taxon>
    </lineage>
</organism>
<protein>
    <recommendedName>
        <fullName evidence="1">VWFA domain-containing protein</fullName>
    </recommendedName>
</protein>
<dbReference type="Proteomes" id="UP001527925">
    <property type="component" value="Unassembled WGS sequence"/>
</dbReference>
<proteinExistence type="predicted"/>
<dbReference type="SUPFAM" id="SSF51294">
    <property type="entry name" value="Hedgehog/intein (Hint) domain"/>
    <property type="match status" value="1"/>
</dbReference>
<dbReference type="InterPro" id="IPR002035">
    <property type="entry name" value="VWF_A"/>
</dbReference>
<dbReference type="InterPro" id="IPR039510">
    <property type="entry name" value="Vint_dom"/>
</dbReference>
<evidence type="ECO:0000313" key="3">
    <source>
        <dbReference type="Proteomes" id="UP001527925"/>
    </source>
</evidence>
<feature type="domain" description="VWFA" evidence="1">
    <location>
        <begin position="56"/>
        <end position="231"/>
    </location>
</feature>
<reference evidence="2 3" key="1">
    <citation type="submission" date="2023-09" db="EMBL/GenBank/DDBJ databases">
        <title>Pangenome analysis of Batrachochytrium dendrobatidis and related Chytrids.</title>
        <authorList>
            <person name="Yacoub M.N."/>
            <person name="Stajich J.E."/>
            <person name="James T.Y."/>
        </authorList>
    </citation>
    <scope>NUCLEOTIDE SEQUENCE [LARGE SCALE GENOMIC DNA]</scope>
    <source>
        <strain evidence="2 3">JEL0888</strain>
    </source>
</reference>
<dbReference type="PANTHER" id="PTHR10579:SF156">
    <property type="entry name" value="VWFA DOMAIN-CONTAINING PROTEIN"/>
    <property type="match status" value="1"/>
</dbReference>
<comment type="caution">
    <text evidence="2">The sequence shown here is derived from an EMBL/GenBank/DDBJ whole genome shotgun (WGS) entry which is preliminary data.</text>
</comment>
<accession>A0ABR4NB50</accession>
<dbReference type="PANTHER" id="PTHR10579">
    <property type="entry name" value="CALCIUM-ACTIVATED CHLORIDE CHANNEL REGULATOR"/>
    <property type="match status" value="1"/>
</dbReference>
<name>A0ABR4NB50_9FUNG</name>